<name>A0ABU8U269_9ACTN</name>
<evidence type="ECO:0000259" key="1">
    <source>
        <dbReference type="Pfam" id="PF00501"/>
    </source>
</evidence>
<dbReference type="EMBL" id="JBBKAM010000002">
    <property type="protein sequence ID" value="MEJ8641974.1"/>
    <property type="molecule type" value="Genomic_DNA"/>
</dbReference>
<proteinExistence type="predicted"/>
<dbReference type="InterPro" id="IPR020459">
    <property type="entry name" value="AMP-binding"/>
</dbReference>
<comment type="caution">
    <text evidence="2">The sequence shown here is derived from an EMBL/GenBank/DDBJ whole genome shotgun (WGS) entry which is preliminary data.</text>
</comment>
<accession>A0ABU8U269</accession>
<dbReference type="InterPro" id="IPR042099">
    <property type="entry name" value="ANL_N_sf"/>
</dbReference>
<dbReference type="Gene3D" id="3.40.50.12780">
    <property type="entry name" value="N-terminal domain of ligase-like"/>
    <property type="match status" value="1"/>
</dbReference>
<protein>
    <submittedName>
        <fullName evidence="2">AMP-binding protein</fullName>
    </submittedName>
</protein>
<feature type="domain" description="AMP-dependent synthetase/ligase" evidence="1">
    <location>
        <begin position="3"/>
        <end position="165"/>
    </location>
</feature>
<gene>
    <name evidence="2" type="ORF">WKI68_11860</name>
</gene>
<dbReference type="PANTHER" id="PTHR45527:SF1">
    <property type="entry name" value="FATTY ACID SYNTHASE"/>
    <property type="match status" value="1"/>
</dbReference>
<dbReference type="PROSITE" id="PS00455">
    <property type="entry name" value="AMP_BINDING"/>
    <property type="match status" value="1"/>
</dbReference>
<dbReference type="InterPro" id="IPR000873">
    <property type="entry name" value="AMP-dep_synth/lig_dom"/>
</dbReference>
<dbReference type="PANTHER" id="PTHR45527">
    <property type="entry name" value="NONRIBOSOMAL PEPTIDE SYNTHETASE"/>
    <property type="match status" value="1"/>
</dbReference>
<dbReference type="SUPFAM" id="SSF56801">
    <property type="entry name" value="Acetyl-CoA synthetase-like"/>
    <property type="match status" value="1"/>
</dbReference>
<dbReference type="Proteomes" id="UP001382904">
    <property type="component" value="Unassembled WGS sequence"/>
</dbReference>
<sequence>MLAAKGPAAYAGLLAALYAGATVVPLRPDFPAARTRQMIDAAGVTAVIADERAAAGLGDVLEGRTDVAVLVPGRDRDWDAPFATLDPDPAGALTAPLPIGPGDAAYVLFTSGSTGRPKGVVITHAATDHYFGLLDDRYDFGPHDVFSQSFDLNFDCGLFDVFCAWGRARAWSPSPPRPTATCQASSPSAG</sequence>
<dbReference type="InterPro" id="IPR020845">
    <property type="entry name" value="AMP-binding_CS"/>
</dbReference>
<evidence type="ECO:0000313" key="3">
    <source>
        <dbReference type="Proteomes" id="UP001382904"/>
    </source>
</evidence>
<dbReference type="Pfam" id="PF00501">
    <property type="entry name" value="AMP-binding"/>
    <property type="match status" value="1"/>
</dbReference>
<reference evidence="2 3" key="1">
    <citation type="submission" date="2024-03" db="EMBL/GenBank/DDBJ databases">
        <title>Novel Streptomyces species of biotechnological and ecological value are a feature of Machair soil.</title>
        <authorList>
            <person name="Prole J.R."/>
            <person name="Goodfellow M."/>
            <person name="Allenby N."/>
            <person name="Ward A.C."/>
        </authorList>
    </citation>
    <scope>NUCLEOTIDE SEQUENCE [LARGE SCALE GENOMIC DNA]</scope>
    <source>
        <strain evidence="2 3">MS1.HAVA.3</strain>
    </source>
</reference>
<keyword evidence="3" id="KW-1185">Reference proteome</keyword>
<dbReference type="PRINTS" id="PR00154">
    <property type="entry name" value="AMPBINDING"/>
</dbReference>
<evidence type="ECO:0000313" key="2">
    <source>
        <dbReference type="EMBL" id="MEJ8641974.1"/>
    </source>
</evidence>
<organism evidence="2 3">
    <name type="scientific">Streptomyces caledonius</name>
    <dbReference type="NCBI Taxonomy" id="3134107"/>
    <lineage>
        <taxon>Bacteria</taxon>
        <taxon>Bacillati</taxon>
        <taxon>Actinomycetota</taxon>
        <taxon>Actinomycetes</taxon>
        <taxon>Kitasatosporales</taxon>
        <taxon>Streptomycetaceae</taxon>
        <taxon>Streptomyces</taxon>
    </lineage>
</organism>